<dbReference type="GO" id="GO:0036088">
    <property type="term" value="P:D-serine catabolic process"/>
    <property type="evidence" value="ECO:0007669"/>
    <property type="project" value="TreeGrafter"/>
</dbReference>
<evidence type="ECO:0000259" key="3">
    <source>
        <dbReference type="SMART" id="SM01119"/>
    </source>
</evidence>
<gene>
    <name evidence="4" type="primary">dthadh</name>
    <name evidence="4" type="ORF">MET9862_01079</name>
</gene>
<dbReference type="EMBL" id="CABFPH010000009">
    <property type="protein sequence ID" value="VUD70510.1"/>
    <property type="molecule type" value="Genomic_DNA"/>
</dbReference>
<dbReference type="Pfam" id="PF14031">
    <property type="entry name" value="D-ser_dehydrat"/>
    <property type="match status" value="1"/>
</dbReference>
<dbReference type="AlphaFoldDB" id="A0A509E8L2"/>
<dbReference type="Proteomes" id="UP000410984">
    <property type="component" value="Unassembled WGS sequence"/>
</dbReference>
<protein>
    <submittedName>
        <fullName evidence="4">D-threo-3-hydroxyaspartate dehydratase</fullName>
        <ecNumber evidence="4">4.3.1.27</ecNumber>
    </submittedName>
</protein>
<sequence>MQSNEPDHAARSDLPADPRRDALQTPCLLLDAAKVRANVDRMRAHLTGLGVAFRPHLKTAKSLDVARIAMTAPEGPAMVSTLREAEYFAEGGVRDMIYGVGIAPAKLARVSALRARGIDLAVILDSPEQAEAVAAQARTTGDALPVLIEVDADGHRSGVAPGDAAALVALGRGLTEGGAALRGVLLHAGDSYALSDPEALAAAAEAERRAAVTAADTLRGAGLPCPVVSVGSTPTARFARDLTGVTEMRAGVFMFGDLYQAGTGAVAVEDIALSVLATVIGHQRAKGWIIVDAGWMALSRDRGTAKQAVDQGYGLVCDLSGRPYPDLIVADANQEHGIVALRRGAKAALPDLPVGSRIRILPNHACATGAQHDRYHVLDEGGRVSAIWPRINGW</sequence>
<keyword evidence="5" id="KW-1185">Reference proteome</keyword>
<dbReference type="InterPro" id="IPR042208">
    <property type="entry name" value="D-ser_dehydrat-like_sf"/>
</dbReference>
<dbReference type="PANTHER" id="PTHR28004">
    <property type="entry name" value="ZGC:162816-RELATED"/>
    <property type="match status" value="1"/>
</dbReference>
<dbReference type="RefSeq" id="WP_142582079.1">
    <property type="nucleotide sequence ID" value="NZ_CABFPH010000009.1"/>
</dbReference>
<keyword evidence="2 4" id="KW-0456">Lyase</keyword>
<dbReference type="InterPro" id="IPR051466">
    <property type="entry name" value="D-amino_acid_metab_enzyme"/>
</dbReference>
<evidence type="ECO:0000313" key="4">
    <source>
        <dbReference type="EMBL" id="VUD70510.1"/>
    </source>
</evidence>
<dbReference type="InterPro" id="IPR029066">
    <property type="entry name" value="PLP-binding_barrel"/>
</dbReference>
<dbReference type="PANTHER" id="PTHR28004:SF2">
    <property type="entry name" value="D-SERINE DEHYDRATASE"/>
    <property type="match status" value="1"/>
</dbReference>
<dbReference type="EC" id="4.3.1.27" evidence="4"/>
<organism evidence="4 5">
    <name type="scientific">Methylobacterium symbioticum</name>
    <dbReference type="NCBI Taxonomy" id="2584084"/>
    <lineage>
        <taxon>Bacteria</taxon>
        <taxon>Pseudomonadati</taxon>
        <taxon>Pseudomonadota</taxon>
        <taxon>Alphaproteobacteria</taxon>
        <taxon>Hyphomicrobiales</taxon>
        <taxon>Methylobacteriaceae</taxon>
        <taxon>Methylobacterium</taxon>
    </lineage>
</organism>
<name>A0A509E8L2_9HYPH</name>
<dbReference type="Gene3D" id="3.20.20.10">
    <property type="entry name" value="Alanine racemase"/>
    <property type="match status" value="1"/>
</dbReference>
<dbReference type="GO" id="GO:0008721">
    <property type="term" value="F:D-serine ammonia-lyase activity"/>
    <property type="evidence" value="ECO:0007669"/>
    <property type="project" value="TreeGrafter"/>
</dbReference>
<proteinExistence type="inferred from homology"/>
<dbReference type="SUPFAM" id="SSF51419">
    <property type="entry name" value="PLP-binding barrel"/>
    <property type="match status" value="1"/>
</dbReference>
<dbReference type="InterPro" id="IPR001608">
    <property type="entry name" value="Ala_racemase_N"/>
</dbReference>
<dbReference type="Gene3D" id="2.40.37.20">
    <property type="entry name" value="D-serine dehydratase-like domain"/>
    <property type="match status" value="1"/>
</dbReference>
<dbReference type="InterPro" id="IPR026956">
    <property type="entry name" value="D-ser_dehydrat-like_dom"/>
</dbReference>
<evidence type="ECO:0000313" key="5">
    <source>
        <dbReference type="Proteomes" id="UP000410984"/>
    </source>
</evidence>
<dbReference type="OrthoDB" id="9772497at2"/>
<accession>A0A509E8L2</accession>
<comment type="similarity">
    <text evidence="1">Belongs to the DSD1 family.</text>
</comment>
<dbReference type="SMART" id="SM01119">
    <property type="entry name" value="D-ser_dehydrat"/>
    <property type="match status" value="1"/>
</dbReference>
<feature type="domain" description="D-serine dehydratase-like" evidence="3">
    <location>
        <begin position="272"/>
        <end position="379"/>
    </location>
</feature>
<evidence type="ECO:0000256" key="1">
    <source>
        <dbReference type="ARBA" id="ARBA00005323"/>
    </source>
</evidence>
<evidence type="ECO:0000256" key="2">
    <source>
        <dbReference type="ARBA" id="ARBA00023239"/>
    </source>
</evidence>
<dbReference type="Pfam" id="PF01168">
    <property type="entry name" value="Ala_racemase_N"/>
    <property type="match status" value="1"/>
</dbReference>
<reference evidence="4 5" key="1">
    <citation type="submission" date="2019-06" db="EMBL/GenBank/DDBJ databases">
        <authorList>
            <person name="Rodrigo-Torres L."/>
            <person name="Arahal R. D."/>
            <person name="Lucena T."/>
        </authorList>
    </citation>
    <scope>NUCLEOTIDE SEQUENCE [LARGE SCALE GENOMIC DNA]</scope>
    <source>
        <strain evidence="4 5">SB0023/3</strain>
    </source>
</reference>